<reference evidence="4" key="1">
    <citation type="submission" date="2016-06" db="UniProtKB">
        <authorList>
            <consortium name="WormBaseParasite"/>
        </authorList>
    </citation>
    <scope>IDENTIFICATION</scope>
</reference>
<dbReference type="GO" id="GO:0005737">
    <property type="term" value="C:cytoplasm"/>
    <property type="evidence" value="ECO:0007669"/>
    <property type="project" value="TreeGrafter"/>
</dbReference>
<keyword evidence="3" id="KW-1185">Reference proteome</keyword>
<dbReference type="InterPro" id="IPR000408">
    <property type="entry name" value="Reg_chr_condens"/>
</dbReference>
<dbReference type="PROSITE" id="PS50012">
    <property type="entry name" value="RCC1_3"/>
    <property type="match status" value="1"/>
</dbReference>
<dbReference type="PANTHER" id="PTHR45982:SF1">
    <property type="entry name" value="REGULATOR OF CHROMOSOME CONDENSATION"/>
    <property type="match status" value="1"/>
</dbReference>
<dbReference type="Pfam" id="PF13540">
    <property type="entry name" value="RCC1_2"/>
    <property type="match status" value="2"/>
</dbReference>
<dbReference type="Gene3D" id="2.130.10.30">
    <property type="entry name" value="Regulator of chromosome condensation 1/beta-lactamase-inhibitor protein II"/>
    <property type="match status" value="1"/>
</dbReference>
<dbReference type="WBParaSite" id="GPUH_0001573201-mRNA-1">
    <property type="protein sequence ID" value="GPUH_0001573201-mRNA-1"/>
    <property type="gene ID" value="GPUH_0001573201"/>
</dbReference>
<dbReference type="InterPro" id="IPR051553">
    <property type="entry name" value="Ran_GTPase-activating"/>
</dbReference>
<accession>A0A183E419</accession>
<dbReference type="PROSITE" id="PS00626">
    <property type="entry name" value="RCC1_2"/>
    <property type="match status" value="1"/>
</dbReference>
<evidence type="ECO:0000313" key="3">
    <source>
        <dbReference type="Proteomes" id="UP000271098"/>
    </source>
</evidence>
<dbReference type="EMBL" id="UYRT01082813">
    <property type="protein sequence ID" value="VDN26518.1"/>
    <property type="molecule type" value="Genomic_DNA"/>
</dbReference>
<sequence length="248" mass="26422">MKKFHLLLANFLPTDKGDRVLSCGEGEQLGHPGRSVVAGGVHSLVLLEDGTVYGCGINEKGTIPGEGVEPEGSTDKLTPIIFDNELIQRASFSAALTDQGSVIAWGNLRGMSGCIESHETLLEMEKRPVVIVQHQHKVIVKIAAGENHLVMLSENGEVLTFGDGSVGQLGRCARVSHIRSQRMVSDSPDSLKISVIDKAKRKLVVFDNIMAGGFWTAARSVDGAFYVCGLNNFGQLGIPTPEVSDGAG</sequence>
<proteinExistence type="predicted"/>
<feature type="repeat" description="RCC1" evidence="1">
    <location>
        <begin position="100"/>
        <end position="155"/>
    </location>
</feature>
<reference evidence="2 3" key="2">
    <citation type="submission" date="2018-11" db="EMBL/GenBank/DDBJ databases">
        <authorList>
            <consortium name="Pathogen Informatics"/>
        </authorList>
    </citation>
    <scope>NUCLEOTIDE SEQUENCE [LARGE SCALE GENOMIC DNA]</scope>
</reference>
<dbReference type="GO" id="GO:0005085">
    <property type="term" value="F:guanyl-nucleotide exchange factor activity"/>
    <property type="evidence" value="ECO:0007669"/>
    <property type="project" value="TreeGrafter"/>
</dbReference>
<dbReference type="OrthoDB" id="61110at2759"/>
<evidence type="ECO:0000313" key="2">
    <source>
        <dbReference type="EMBL" id="VDN26518.1"/>
    </source>
</evidence>
<dbReference type="InterPro" id="IPR009091">
    <property type="entry name" value="RCC1/BLIP-II"/>
</dbReference>
<dbReference type="Proteomes" id="UP000271098">
    <property type="component" value="Unassembled WGS sequence"/>
</dbReference>
<dbReference type="PRINTS" id="PR00633">
    <property type="entry name" value="RCCNDNSATION"/>
</dbReference>
<organism evidence="4">
    <name type="scientific">Gongylonema pulchrum</name>
    <dbReference type="NCBI Taxonomy" id="637853"/>
    <lineage>
        <taxon>Eukaryota</taxon>
        <taxon>Metazoa</taxon>
        <taxon>Ecdysozoa</taxon>
        <taxon>Nematoda</taxon>
        <taxon>Chromadorea</taxon>
        <taxon>Rhabditida</taxon>
        <taxon>Spirurina</taxon>
        <taxon>Spiruromorpha</taxon>
        <taxon>Spiruroidea</taxon>
        <taxon>Gongylonematidae</taxon>
        <taxon>Gongylonema</taxon>
    </lineage>
</organism>
<dbReference type="PANTHER" id="PTHR45982">
    <property type="entry name" value="REGULATOR OF CHROMOSOME CONDENSATION"/>
    <property type="match status" value="1"/>
</dbReference>
<dbReference type="SUPFAM" id="SSF50985">
    <property type="entry name" value="RCC1/BLIP-II"/>
    <property type="match status" value="1"/>
</dbReference>
<protein>
    <submittedName>
        <fullName evidence="4">Regulator of chromosome condensation</fullName>
    </submittedName>
</protein>
<name>A0A183E419_9BILA</name>
<gene>
    <name evidence="2" type="ORF">GPUH_LOCUS15710</name>
</gene>
<evidence type="ECO:0000313" key="4">
    <source>
        <dbReference type="WBParaSite" id="GPUH_0001573201-mRNA-1"/>
    </source>
</evidence>
<dbReference type="AlphaFoldDB" id="A0A183E419"/>
<evidence type="ECO:0000256" key="1">
    <source>
        <dbReference type="PROSITE-ProRule" id="PRU00235"/>
    </source>
</evidence>